<dbReference type="InterPro" id="IPR020568">
    <property type="entry name" value="Ribosomal_Su5_D2-typ_SF"/>
</dbReference>
<reference evidence="8 11" key="3">
    <citation type="submission" date="2020-10" db="EMBL/GenBank/DDBJ databases">
        <title>Ca. Dormibacterota MAGs.</title>
        <authorList>
            <person name="Montgomery K."/>
        </authorList>
    </citation>
    <scope>NUCLEOTIDE SEQUENCE [LARGE SCALE GENOMIC DNA]</scope>
    <source>
        <strain evidence="8">SC8812_S17_18</strain>
    </source>
</reference>
<dbReference type="HAMAP" id="MF_00227">
    <property type="entry name" value="RNase_P"/>
    <property type="match status" value="1"/>
</dbReference>
<dbReference type="GO" id="GO:0004526">
    <property type="term" value="F:ribonuclease P activity"/>
    <property type="evidence" value="ECO:0007669"/>
    <property type="project" value="UniProtKB-UniRule"/>
</dbReference>
<evidence type="ECO:0000256" key="5">
    <source>
        <dbReference type="ARBA" id="ARBA00022884"/>
    </source>
</evidence>
<dbReference type="AlphaFoldDB" id="A0A2W6AW11"/>
<evidence type="ECO:0000256" key="4">
    <source>
        <dbReference type="ARBA" id="ARBA00022801"/>
    </source>
</evidence>
<evidence type="ECO:0000313" key="8">
    <source>
        <dbReference type="EMBL" id="MBJ7594846.1"/>
    </source>
</evidence>
<evidence type="ECO:0000256" key="1">
    <source>
        <dbReference type="ARBA" id="ARBA00022694"/>
    </source>
</evidence>
<organism evidence="9 10">
    <name type="scientific">Candidatus Aeolococcus gillhamiae</name>
    <dbReference type="NCBI Taxonomy" id="3127015"/>
    <lineage>
        <taxon>Bacteria</taxon>
        <taxon>Bacillati</taxon>
        <taxon>Candidatus Dormiibacterota</taxon>
        <taxon>Candidatus Dormibacteria</taxon>
        <taxon>Candidatus Aeolococcales</taxon>
        <taxon>Candidatus Aeolococcaceae</taxon>
        <taxon>Candidatus Aeolococcus</taxon>
    </lineage>
</organism>
<evidence type="ECO:0000256" key="7">
    <source>
        <dbReference type="NCBIfam" id="TIGR00188"/>
    </source>
</evidence>
<protein>
    <recommendedName>
        <fullName evidence="6 7">Ribonuclease P protein component</fullName>
        <shortName evidence="6">RNase P protein</shortName>
        <shortName evidence="6">RNaseP protein</shortName>
        <ecNumber evidence="6 7">3.1.26.5</ecNumber>
    </recommendedName>
    <alternativeName>
        <fullName evidence="6">Protein C5</fullName>
    </alternativeName>
</protein>
<keyword evidence="5 6" id="KW-0694">RNA-binding</keyword>
<dbReference type="PANTHER" id="PTHR33992:SF1">
    <property type="entry name" value="RIBONUCLEASE P PROTEIN COMPONENT"/>
    <property type="match status" value="1"/>
</dbReference>
<accession>A0A934N3P5</accession>
<comment type="caution">
    <text evidence="9">The sequence shown here is derived from an EMBL/GenBank/DDBJ whole genome shotgun (WGS) entry which is preliminary data.</text>
</comment>
<dbReference type="Proteomes" id="UP000606991">
    <property type="component" value="Unassembled WGS sequence"/>
</dbReference>
<dbReference type="GO" id="GO:0000049">
    <property type="term" value="F:tRNA binding"/>
    <property type="evidence" value="ECO:0007669"/>
    <property type="project" value="UniProtKB-UniRule"/>
</dbReference>
<dbReference type="Pfam" id="PF00825">
    <property type="entry name" value="Ribonuclease_P"/>
    <property type="match status" value="1"/>
</dbReference>
<reference evidence="9" key="2">
    <citation type="submission" date="2018-05" db="EMBL/GenBank/DDBJ databases">
        <authorList>
            <person name="Ferrari B."/>
        </authorList>
    </citation>
    <scope>NUCLEOTIDE SEQUENCE</scope>
    <source>
        <strain evidence="9">RRmetagenome_bin12</strain>
    </source>
</reference>
<proteinExistence type="inferred from homology"/>
<comment type="similarity">
    <text evidence="6">Belongs to the RnpA family.</text>
</comment>
<evidence type="ECO:0000256" key="2">
    <source>
        <dbReference type="ARBA" id="ARBA00022722"/>
    </source>
</evidence>
<dbReference type="SUPFAM" id="SSF54211">
    <property type="entry name" value="Ribosomal protein S5 domain 2-like"/>
    <property type="match status" value="1"/>
</dbReference>
<sequence>MISRHRLRGRRRFASVRAGGLRASAAGVRAQLAVNELDVARVGFALVGLRSSVQRNLLRRRLREAIRPLLDRLTGRDLVIVAGADAAGLTFAELRTAVETSVFRVLERAESAAGRSTADNGVMTRPPQARR</sequence>
<dbReference type="Proteomes" id="UP000248724">
    <property type="component" value="Unassembled WGS sequence"/>
</dbReference>
<dbReference type="GO" id="GO:0001682">
    <property type="term" value="P:tRNA 5'-leader removal"/>
    <property type="evidence" value="ECO:0007669"/>
    <property type="project" value="UniProtKB-UniRule"/>
</dbReference>
<dbReference type="GO" id="GO:0030677">
    <property type="term" value="C:ribonuclease P complex"/>
    <property type="evidence" value="ECO:0007669"/>
    <property type="project" value="TreeGrafter"/>
</dbReference>
<comment type="function">
    <text evidence="6">RNaseP catalyzes the removal of the 5'-leader sequence from pre-tRNA to produce the mature 5'-terminus. It can also cleave other RNA substrates such as 4.5S RNA. The protein component plays an auxiliary but essential role in vivo by binding to the 5'-leader sequence and broadening the substrate specificity of the ribozyme.</text>
</comment>
<comment type="subunit">
    <text evidence="6">Consists of a catalytic RNA component (M1 or rnpB) and a protein subunit.</text>
</comment>
<reference evidence="9 10" key="1">
    <citation type="journal article" date="2017" name="Nature">
        <title>Atmospheric trace gases support primary production in Antarctic desert surface soil.</title>
        <authorList>
            <person name="Ji M."/>
            <person name="Greening C."/>
            <person name="Vanwonterghem I."/>
            <person name="Carere C.R."/>
            <person name="Bay S.K."/>
            <person name="Steen J.A."/>
            <person name="Montgomery K."/>
            <person name="Lines T."/>
            <person name="Beardall J."/>
            <person name="van Dorst J."/>
            <person name="Snape I."/>
            <person name="Stott M.B."/>
            <person name="Hugenholtz P."/>
            <person name="Ferrari B.C."/>
        </authorList>
    </citation>
    <scope>NUCLEOTIDE SEQUENCE [LARGE SCALE GENOMIC DNA]</scope>
    <source>
        <strain evidence="9">RRmetagenome_bin12</strain>
    </source>
</reference>
<accession>A0A2W6AW11</accession>
<dbReference type="EMBL" id="JAEKNS010000083">
    <property type="protein sequence ID" value="MBJ7594846.1"/>
    <property type="molecule type" value="Genomic_DNA"/>
</dbReference>
<evidence type="ECO:0000256" key="6">
    <source>
        <dbReference type="HAMAP-Rule" id="MF_00227"/>
    </source>
</evidence>
<dbReference type="EMBL" id="QHBU01000083">
    <property type="protein sequence ID" value="PZR82081.1"/>
    <property type="molecule type" value="Genomic_DNA"/>
</dbReference>
<dbReference type="GO" id="GO:0042781">
    <property type="term" value="F:3'-tRNA processing endoribonuclease activity"/>
    <property type="evidence" value="ECO:0007669"/>
    <property type="project" value="TreeGrafter"/>
</dbReference>
<evidence type="ECO:0000313" key="9">
    <source>
        <dbReference type="EMBL" id="PZR82081.1"/>
    </source>
</evidence>
<dbReference type="EC" id="3.1.26.5" evidence="6 7"/>
<dbReference type="InterPro" id="IPR014721">
    <property type="entry name" value="Ribsml_uS5_D2-typ_fold_subgr"/>
</dbReference>
<keyword evidence="3 6" id="KW-0255">Endonuclease</keyword>
<evidence type="ECO:0000256" key="3">
    <source>
        <dbReference type="ARBA" id="ARBA00022759"/>
    </source>
</evidence>
<evidence type="ECO:0000313" key="11">
    <source>
        <dbReference type="Proteomes" id="UP000606991"/>
    </source>
</evidence>
<evidence type="ECO:0000313" key="10">
    <source>
        <dbReference type="Proteomes" id="UP000248724"/>
    </source>
</evidence>
<dbReference type="InterPro" id="IPR000100">
    <property type="entry name" value="RNase_P"/>
</dbReference>
<keyword evidence="4 6" id="KW-0378">Hydrolase</keyword>
<gene>
    <name evidence="6 9" type="primary">rnpA</name>
    <name evidence="9" type="ORF">DLM65_04655</name>
    <name evidence="8" type="ORF">JF886_08290</name>
</gene>
<dbReference type="NCBIfam" id="TIGR00188">
    <property type="entry name" value="rnpA"/>
    <property type="match status" value="1"/>
</dbReference>
<name>A0A2W6AW11_9BACT</name>
<dbReference type="Gene3D" id="3.30.230.10">
    <property type="match status" value="1"/>
</dbReference>
<dbReference type="RefSeq" id="WP_337311403.1">
    <property type="nucleotide sequence ID" value="NZ_JAEKNS010000083.1"/>
</dbReference>
<keyword evidence="2 6" id="KW-0540">Nuclease</keyword>
<dbReference type="PANTHER" id="PTHR33992">
    <property type="entry name" value="RIBONUCLEASE P PROTEIN COMPONENT"/>
    <property type="match status" value="1"/>
</dbReference>
<comment type="catalytic activity">
    <reaction evidence="6">
        <text>Endonucleolytic cleavage of RNA, removing 5'-extranucleotides from tRNA precursor.</text>
        <dbReference type="EC" id="3.1.26.5"/>
    </reaction>
</comment>
<keyword evidence="1 6" id="KW-0819">tRNA processing</keyword>